<evidence type="ECO:0000313" key="1">
    <source>
        <dbReference type="EMBL" id="MBC8766779.1"/>
    </source>
</evidence>
<dbReference type="InterPro" id="IPR003772">
    <property type="entry name" value="YceD"/>
</dbReference>
<comment type="caution">
    <text evidence="1">The sequence shown here is derived from an EMBL/GenBank/DDBJ whole genome shotgun (WGS) entry which is preliminary data.</text>
</comment>
<keyword evidence="2" id="KW-1185">Reference proteome</keyword>
<proteinExistence type="predicted"/>
<name>A0ABR7QI19_9FLAO</name>
<accession>A0ABR7QI19</accession>
<protein>
    <submittedName>
        <fullName evidence="1">DUF177 domain-containing protein</fullName>
    </submittedName>
</protein>
<sequence>MMQHKEFIIPFSGLKQGKHEFEYTFDNTFFESFEYDEFNGADIKLNVTLNKMSTMMELEMNARGTVNVNCDLTSEPYDQKVKADLELVIKFGDEYNNDNDEILIIPHSEYQINIAQYVYEMLVLSVPLKKVHPGVLDGTLKSEVLKKLEELQPKETKENKEDIDPRWDALKKLLTDK</sequence>
<dbReference type="RefSeq" id="WP_187581448.1">
    <property type="nucleotide sequence ID" value="NZ_JACLHY010000001.1"/>
</dbReference>
<dbReference type="Proteomes" id="UP000618952">
    <property type="component" value="Unassembled WGS sequence"/>
</dbReference>
<dbReference type="Pfam" id="PF02620">
    <property type="entry name" value="YceD"/>
    <property type="match status" value="1"/>
</dbReference>
<dbReference type="EMBL" id="JACLHY010000001">
    <property type="protein sequence ID" value="MBC8766779.1"/>
    <property type="molecule type" value="Genomic_DNA"/>
</dbReference>
<gene>
    <name evidence="1" type="ORF">H4O18_02120</name>
</gene>
<reference evidence="1 2" key="1">
    <citation type="submission" date="2020-08" db="EMBL/GenBank/DDBJ databases">
        <title>Arenibacter gaetbuli sp. nov., isolated from a sand dune.</title>
        <authorList>
            <person name="Park S."/>
            <person name="Yoon J.-H."/>
        </authorList>
    </citation>
    <scope>NUCLEOTIDE SEQUENCE [LARGE SCALE GENOMIC DNA]</scope>
    <source>
        <strain evidence="1 2">BSSL-BM3</strain>
    </source>
</reference>
<evidence type="ECO:0000313" key="2">
    <source>
        <dbReference type="Proteomes" id="UP000618952"/>
    </source>
</evidence>
<organism evidence="1 2">
    <name type="scientific">Arenibacter arenosicollis</name>
    <dbReference type="NCBI Taxonomy" id="2762274"/>
    <lineage>
        <taxon>Bacteria</taxon>
        <taxon>Pseudomonadati</taxon>
        <taxon>Bacteroidota</taxon>
        <taxon>Flavobacteriia</taxon>
        <taxon>Flavobacteriales</taxon>
        <taxon>Flavobacteriaceae</taxon>
        <taxon>Arenibacter</taxon>
    </lineage>
</organism>